<accession>V4AKP8</accession>
<dbReference type="CTD" id="20236910"/>
<protein>
    <recommendedName>
        <fullName evidence="4">Major facilitator superfamily (MFS) profile domain-containing protein</fullName>
    </recommendedName>
</protein>
<feature type="transmembrane region" description="Helical" evidence="1">
    <location>
        <begin position="147"/>
        <end position="163"/>
    </location>
</feature>
<feature type="transmembrane region" description="Helical" evidence="1">
    <location>
        <begin position="21"/>
        <end position="49"/>
    </location>
</feature>
<dbReference type="InterPro" id="IPR050327">
    <property type="entry name" value="Proton-linked_MCT"/>
</dbReference>
<dbReference type="GO" id="GO:0008028">
    <property type="term" value="F:monocarboxylic acid transmembrane transporter activity"/>
    <property type="evidence" value="ECO:0007669"/>
    <property type="project" value="TreeGrafter"/>
</dbReference>
<keyword evidence="1" id="KW-1133">Transmembrane helix</keyword>
<feature type="transmembrane region" description="Helical" evidence="1">
    <location>
        <begin position="402"/>
        <end position="422"/>
    </location>
</feature>
<sequence>MPLGIRPMSLIRMSKKDIDRGWAWVVLAAAGTSMGICSMATASIGIFQVEFLQSFKESRRMISLICSLHTGFQLFVGPVASIICNTFSIRTGAMVGACMLSFGFLLSSISTTFMELLLFYGIIAGTGYGIMYTSISVITSHYFHDRRLIACGITFATPGVGYISGPTLTQYLIDNIGWRSTMGVYSCMVAQICVLGALFFPIDENPINCCSNSLFKKFTKEDKYLREANQAASMPLTRCISPKRILELKSQSHLEIPKVNQHIVPMCNGESKADLNNSNDSLARSVHNRHVLGDRSPALSSRKFSSRNGINTSLYSVNSHATSFYDRNHLSNRFITSINTINSLSQRQYGSTSVMWQSHWSMQNVGNILAKEEAEEAGEDFEDEPIEPSRCSPDFSVIKSKAMWCLSISQFLMMCGYGVNFIHFPSMVIANGIDIDIVPRFYMTQGICVIIARLMGGLFCSSPDINIVVIYFGCQLLLGVAVFFVPFLGGKVWAYHVFLVAFAMYYGGAYVNLTQMLVKILGLRHLATGFGIQMMMAGTAFFLTPTLAGWMYDITGSYDFAYHCAGGVIFGGAFFVLCIPIFEPNAFVMEDPPLEDVIIEIEEVNQNGIETKEKELEINDEKELEINDEKELDINDKKELEINDKKELEINDRKELDIIGKKELDINDKKELEVRDTKEFEINDKKELEIHDRKESDINNEKELEINDTKEFEINSRKDFEINNRKEFEINNRKESKIIENIEE</sequence>
<dbReference type="PANTHER" id="PTHR11360:SF299">
    <property type="entry name" value="GEM-1"/>
    <property type="match status" value="1"/>
</dbReference>
<feature type="transmembrane region" description="Helical" evidence="1">
    <location>
        <begin position="116"/>
        <end position="135"/>
    </location>
</feature>
<dbReference type="KEGG" id="lgi:LOTGIDRAFT_156008"/>
<keyword evidence="3" id="KW-1185">Reference proteome</keyword>
<dbReference type="Pfam" id="PF07690">
    <property type="entry name" value="MFS_1"/>
    <property type="match status" value="1"/>
</dbReference>
<feature type="transmembrane region" description="Helical" evidence="1">
    <location>
        <begin position="525"/>
        <end position="548"/>
    </location>
</feature>
<dbReference type="AlphaFoldDB" id="V4AKP8"/>
<keyword evidence="1" id="KW-0472">Membrane</keyword>
<reference evidence="2 3" key="1">
    <citation type="journal article" date="2013" name="Nature">
        <title>Insights into bilaterian evolution from three spiralian genomes.</title>
        <authorList>
            <person name="Simakov O."/>
            <person name="Marletaz F."/>
            <person name="Cho S.J."/>
            <person name="Edsinger-Gonzales E."/>
            <person name="Havlak P."/>
            <person name="Hellsten U."/>
            <person name="Kuo D.H."/>
            <person name="Larsson T."/>
            <person name="Lv J."/>
            <person name="Arendt D."/>
            <person name="Savage R."/>
            <person name="Osoegawa K."/>
            <person name="de Jong P."/>
            <person name="Grimwood J."/>
            <person name="Chapman J.A."/>
            <person name="Shapiro H."/>
            <person name="Aerts A."/>
            <person name="Otillar R.P."/>
            <person name="Terry A.Y."/>
            <person name="Boore J.L."/>
            <person name="Grigoriev I.V."/>
            <person name="Lindberg D.R."/>
            <person name="Seaver E.C."/>
            <person name="Weisblat D.A."/>
            <person name="Putnam N.H."/>
            <person name="Rokhsar D.S."/>
        </authorList>
    </citation>
    <scope>NUCLEOTIDE SEQUENCE [LARGE SCALE GENOMIC DNA]</scope>
</reference>
<feature type="transmembrane region" description="Helical" evidence="1">
    <location>
        <begin position="183"/>
        <end position="202"/>
    </location>
</feature>
<dbReference type="SUPFAM" id="SSF103473">
    <property type="entry name" value="MFS general substrate transporter"/>
    <property type="match status" value="1"/>
</dbReference>
<dbReference type="OMA" id="IFIMEAG"/>
<dbReference type="InterPro" id="IPR011701">
    <property type="entry name" value="MFS"/>
</dbReference>
<gene>
    <name evidence="2" type="ORF">LOTGIDRAFT_156008</name>
</gene>
<feature type="transmembrane region" description="Helical" evidence="1">
    <location>
        <begin position="91"/>
        <end position="110"/>
    </location>
</feature>
<dbReference type="GeneID" id="20236910"/>
<dbReference type="PANTHER" id="PTHR11360">
    <property type="entry name" value="MONOCARBOXYLATE TRANSPORTER"/>
    <property type="match status" value="1"/>
</dbReference>
<dbReference type="OrthoDB" id="2213137at2759"/>
<feature type="transmembrane region" description="Helical" evidence="1">
    <location>
        <begin position="560"/>
        <end position="582"/>
    </location>
</feature>
<feature type="transmembrane region" description="Helical" evidence="1">
    <location>
        <begin position="493"/>
        <end position="513"/>
    </location>
</feature>
<feature type="transmembrane region" description="Helical" evidence="1">
    <location>
        <begin position="467"/>
        <end position="487"/>
    </location>
</feature>
<dbReference type="InterPro" id="IPR036259">
    <property type="entry name" value="MFS_trans_sf"/>
</dbReference>
<dbReference type="HOGENOM" id="CLU_373519_0_0_1"/>
<proteinExistence type="predicted"/>
<dbReference type="RefSeq" id="XP_009044293.1">
    <property type="nucleotide sequence ID" value="XM_009046045.1"/>
</dbReference>
<feature type="transmembrane region" description="Helical" evidence="1">
    <location>
        <begin position="442"/>
        <end position="460"/>
    </location>
</feature>
<dbReference type="Gene3D" id="1.20.1250.20">
    <property type="entry name" value="MFS general substrate transporter like domains"/>
    <property type="match status" value="2"/>
</dbReference>
<evidence type="ECO:0000313" key="2">
    <source>
        <dbReference type="EMBL" id="ESP04784.1"/>
    </source>
</evidence>
<name>V4AKP8_LOTGI</name>
<dbReference type="Proteomes" id="UP000030746">
    <property type="component" value="Unassembled WGS sequence"/>
</dbReference>
<feature type="transmembrane region" description="Helical" evidence="1">
    <location>
        <begin position="61"/>
        <end position="84"/>
    </location>
</feature>
<evidence type="ECO:0008006" key="4">
    <source>
        <dbReference type="Google" id="ProtNLM"/>
    </source>
</evidence>
<evidence type="ECO:0000256" key="1">
    <source>
        <dbReference type="SAM" id="Phobius"/>
    </source>
</evidence>
<organism evidence="2 3">
    <name type="scientific">Lottia gigantea</name>
    <name type="common">Giant owl limpet</name>
    <dbReference type="NCBI Taxonomy" id="225164"/>
    <lineage>
        <taxon>Eukaryota</taxon>
        <taxon>Metazoa</taxon>
        <taxon>Spiralia</taxon>
        <taxon>Lophotrochozoa</taxon>
        <taxon>Mollusca</taxon>
        <taxon>Gastropoda</taxon>
        <taxon>Patellogastropoda</taxon>
        <taxon>Lottioidea</taxon>
        <taxon>Lottiidae</taxon>
        <taxon>Lottia</taxon>
    </lineage>
</organism>
<evidence type="ECO:0000313" key="3">
    <source>
        <dbReference type="Proteomes" id="UP000030746"/>
    </source>
</evidence>
<keyword evidence="1" id="KW-0812">Transmembrane</keyword>
<dbReference type="EMBL" id="KB199651">
    <property type="protein sequence ID" value="ESP04784.1"/>
    <property type="molecule type" value="Genomic_DNA"/>
</dbReference>